<dbReference type="EMBL" id="UINC01018308">
    <property type="protein sequence ID" value="SVA76795.1"/>
    <property type="molecule type" value="Genomic_DNA"/>
</dbReference>
<accession>A0A381YIJ1</accession>
<dbReference type="Pfam" id="PF07728">
    <property type="entry name" value="AAA_5"/>
    <property type="match status" value="1"/>
</dbReference>
<gene>
    <name evidence="6" type="ORF">METZ01_LOCUS129649</name>
</gene>
<name>A0A381YIJ1_9ZZZZ</name>
<evidence type="ECO:0000259" key="4">
    <source>
        <dbReference type="Pfam" id="PF07728"/>
    </source>
</evidence>
<dbReference type="PANTHER" id="PTHR42759">
    <property type="entry name" value="MOXR FAMILY PROTEIN"/>
    <property type="match status" value="1"/>
</dbReference>
<evidence type="ECO:0000256" key="3">
    <source>
        <dbReference type="ARBA" id="ARBA00022840"/>
    </source>
</evidence>
<dbReference type="GO" id="GO:0005524">
    <property type="term" value="F:ATP binding"/>
    <property type="evidence" value="ECO:0007669"/>
    <property type="project" value="UniProtKB-KW"/>
</dbReference>
<feature type="domain" description="ATPase dynein-related AAA" evidence="4">
    <location>
        <begin position="138"/>
        <end position="257"/>
    </location>
</feature>
<dbReference type="Pfam" id="PF08406">
    <property type="entry name" value="CbbQ_C"/>
    <property type="match status" value="1"/>
</dbReference>
<evidence type="ECO:0000256" key="2">
    <source>
        <dbReference type="ARBA" id="ARBA00022741"/>
    </source>
</evidence>
<feature type="domain" description="CbbQ/NirQ/NorQ C-terminal" evidence="5">
    <location>
        <begin position="299"/>
        <end position="366"/>
    </location>
</feature>
<keyword evidence="2" id="KW-0547">Nucleotide-binding</keyword>
<dbReference type="InterPro" id="IPR050764">
    <property type="entry name" value="CbbQ/NirQ/NorQ/GpvN"/>
</dbReference>
<proteinExistence type="inferred from homology"/>
<organism evidence="6">
    <name type="scientific">marine metagenome</name>
    <dbReference type="NCBI Taxonomy" id="408172"/>
    <lineage>
        <taxon>unclassified sequences</taxon>
        <taxon>metagenomes</taxon>
        <taxon>ecological metagenomes</taxon>
    </lineage>
</organism>
<dbReference type="AlphaFoldDB" id="A0A381YIJ1"/>
<dbReference type="SUPFAM" id="SSF52540">
    <property type="entry name" value="P-loop containing nucleoside triphosphate hydrolases"/>
    <property type="match status" value="1"/>
</dbReference>
<dbReference type="CDD" id="cd00009">
    <property type="entry name" value="AAA"/>
    <property type="match status" value="1"/>
</dbReference>
<comment type="similarity">
    <text evidence="1">Belongs to the CbbQ/NirQ/NorQ/GpvN family.</text>
</comment>
<dbReference type="InterPro" id="IPR013615">
    <property type="entry name" value="CbbQ_C"/>
</dbReference>
<dbReference type="InterPro" id="IPR011704">
    <property type="entry name" value="ATPase_dyneun-rel_AAA"/>
</dbReference>
<evidence type="ECO:0000256" key="1">
    <source>
        <dbReference type="ARBA" id="ARBA00009417"/>
    </source>
</evidence>
<dbReference type="InterPro" id="IPR027417">
    <property type="entry name" value="P-loop_NTPase"/>
</dbReference>
<dbReference type="Gene3D" id="3.40.50.300">
    <property type="entry name" value="P-loop containing nucleotide triphosphate hydrolases"/>
    <property type="match status" value="1"/>
</dbReference>
<reference evidence="6" key="1">
    <citation type="submission" date="2018-05" db="EMBL/GenBank/DDBJ databases">
        <authorList>
            <person name="Lanie J.A."/>
            <person name="Ng W.-L."/>
            <person name="Kazmierczak K.M."/>
            <person name="Andrzejewski T.M."/>
            <person name="Davidsen T.M."/>
            <person name="Wayne K.J."/>
            <person name="Tettelin H."/>
            <person name="Glass J.I."/>
            <person name="Rusch D."/>
            <person name="Podicherti R."/>
            <person name="Tsui H.-C.T."/>
            <person name="Winkler M.E."/>
        </authorList>
    </citation>
    <scope>NUCLEOTIDE SEQUENCE</scope>
</reference>
<dbReference type="GO" id="GO:0016887">
    <property type="term" value="F:ATP hydrolysis activity"/>
    <property type="evidence" value="ECO:0007669"/>
    <property type="project" value="InterPro"/>
</dbReference>
<sequence length="404" mass="45222">MKKVIKMTPKRVAFVQAARETLGESTNLVDRADILSVVEESGMSYPQWLVKGDTLKKSRGLFHLPNDRGEIGDVTIQNTSGPVPSEIREAVSASVQMASAVGVMEEQESYVPEKFEGYVPWGNFNILKEVIKSRIFYPLFITGLSGNGKTLMVKEICARMKREFVRANITVETDEDDLIGGFRLLNGETVWHDGPVVTAMKRGSLLLLDEIDLASNKIMCLQPVLEGSSIYLKKIGKWVHPAEGFNVVATANTKGQGSDDGRFIGTNVMNESFLERFPVTIEQTYPTNKIEEKILVNELAKRDKVENEFVGNLVKWADVIRKTFYEGGVDEIISTRRLVHIVNAFSIFDDKMKAISMCISRFDTETKESFLDLYSKVDAGVSVEDIMSANDSVDEDDDEEEIDF</sequence>
<evidence type="ECO:0000313" key="6">
    <source>
        <dbReference type="EMBL" id="SVA76795.1"/>
    </source>
</evidence>
<evidence type="ECO:0008006" key="7">
    <source>
        <dbReference type="Google" id="ProtNLM"/>
    </source>
</evidence>
<protein>
    <recommendedName>
        <fullName evidence="7">ATPase dynein-related AAA domain-containing protein</fullName>
    </recommendedName>
</protein>
<dbReference type="PANTHER" id="PTHR42759:SF1">
    <property type="entry name" value="MAGNESIUM-CHELATASE SUBUNIT CHLD"/>
    <property type="match status" value="1"/>
</dbReference>
<keyword evidence="3" id="KW-0067">ATP-binding</keyword>
<evidence type="ECO:0000259" key="5">
    <source>
        <dbReference type="Pfam" id="PF08406"/>
    </source>
</evidence>